<evidence type="ECO:0000313" key="10">
    <source>
        <dbReference type="Ensembl" id="ENSCINP00000023395.2"/>
    </source>
</evidence>
<dbReference type="InterPro" id="IPR037229">
    <property type="entry name" value="Ribosomal_bL35_sf"/>
</dbReference>
<organism evidence="10 11">
    <name type="scientific">Ciona intestinalis</name>
    <name type="common">Transparent sea squirt</name>
    <name type="synonym">Ascidia intestinalis</name>
    <dbReference type="NCBI Taxonomy" id="7719"/>
    <lineage>
        <taxon>Eukaryota</taxon>
        <taxon>Metazoa</taxon>
        <taxon>Chordata</taxon>
        <taxon>Tunicata</taxon>
        <taxon>Ascidiacea</taxon>
        <taxon>Phlebobranchia</taxon>
        <taxon>Cionidae</taxon>
        <taxon>Ciona</taxon>
    </lineage>
</organism>
<evidence type="ECO:0000256" key="2">
    <source>
        <dbReference type="ARBA" id="ARBA00006598"/>
    </source>
</evidence>
<keyword evidence="3" id="KW-0809">Transit peptide</keyword>
<comment type="similarity">
    <text evidence="2">Belongs to the bacterial ribosomal protein bL35 family.</text>
</comment>
<evidence type="ECO:0000256" key="7">
    <source>
        <dbReference type="ARBA" id="ARBA00035273"/>
    </source>
</evidence>
<sequence length="260" mass="30327">MFTNTLKACWSLSSRTTLRRCIQPEIFSHHVNAPIRTTKLLGSNITNSRHISSITSLTSSFNSLILQGSTTTSFSKVSADNTVHPIFLRVLPLMNSTPQCRTITRVSQRGGKTKSSKMVLQRFRRLGNGLWIHRQLGYKKKIWKKLLKTRSSAIIWRLRRHVICNQEQSELLDKLVTPFWKKQKWYVDDPYKGYTEESLFYYHPSQLPGNTTNQLRDHDRYAIRRIASGKVLKKQRKSRTEGENRYRRQKPIPNANQLLV</sequence>
<dbReference type="GO" id="GO:0005840">
    <property type="term" value="C:ribosome"/>
    <property type="evidence" value="ECO:0007669"/>
    <property type="project" value="UniProtKB-KW"/>
</dbReference>
<dbReference type="GO" id="GO:0003735">
    <property type="term" value="F:structural constituent of ribosome"/>
    <property type="evidence" value="ECO:0007669"/>
    <property type="project" value="InterPro"/>
</dbReference>
<name>F7AAT5_CIOIN</name>
<dbReference type="FunCoup" id="F7AAT5">
    <property type="interactions" value="3"/>
</dbReference>
<evidence type="ECO:0000256" key="9">
    <source>
        <dbReference type="SAM" id="MobiDB-lite"/>
    </source>
</evidence>
<dbReference type="OMA" id="NGLWIHR"/>
<evidence type="ECO:0000256" key="6">
    <source>
        <dbReference type="ARBA" id="ARBA00023274"/>
    </source>
</evidence>
<dbReference type="EMBL" id="EAAA01000341">
    <property type="status" value="NOT_ANNOTATED_CDS"/>
    <property type="molecule type" value="Genomic_DNA"/>
</dbReference>
<keyword evidence="6" id="KW-0687">Ribonucleoprotein</keyword>
<reference evidence="10" key="4">
    <citation type="submission" date="2025-09" db="UniProtKB">
        <authorList>
            <consortium name="Ensembl"/>
        </authorList>
    </citation>
    <scope>IDENTIFICATION</scope>
</reference>
<comment type="subcellular location">
    <subcellularLocation>
        <location evidence="1">Mitochondrion</location>
    </subcellularLocation>
</comment>
<reference evidence="10" key="3">
    <citation type="submission" date="2025-08" db="UniProtKB">
        <authorList>
            <consortium name="Ensembl"/>
        </authorList>
    </citation>
    <scope>IDENTIFICATION</scope>
</reference>
<reference evidence="11" key="1">
    <citation type="journal article" date="2002" name="Science">
        <title>The draft genome of Ciona intestinalis: insights into chordate and vertebrate origins.</title>
        <authorList>
            <person name="Dehal P."/>
            <person name="Satou Y."/>
            <person name="Campbell R.K."/>
            <person name="Chapman J."/>
            <person name="Degnan B."/>
            <person name="De Tomaso A."/>
            <person name="Davidson B."/>
            <person name="Di Gregorio A."/>
            <person name="Gelpke M."/>
            <person name="Goodstein D.M."/>
            <person name="Harafuji N."/>
            <person name="Hastings K.E."/>
            <person name="Ho I."/>
            <person name="Hotta K."/>
            <person name="Huang W."/>
            <person name="Kawashima T."/>
            <person name="Lemaire P."/>
            <person name="Martinez D."/>
            <person name="Meinertzhagen I.A."/>
            <person name="Necula S."/>
            <person name="Nonaka M."/>
            <person name="Putnam N."/>
            <person name="Rash S."/>
            <person name="Saiga H."/>
            <person name="Satake M."/>
            <person name="Terry A."/>
            <person name="Yamada L."/>
            <person name="Wang H.G."/>
            <person name="Awazu S."/>
            <person name="Azumi K."/>
            <person name="Boore J."/>
            <person name="Branno M."/>
            <person name="Chin-Bow S."/>
            <person name="DeSantis R."/>
            <person name="Doyle S."/>
            <person name="Francino P."/>
            <person name="Keys D.N."/>
            <person name="Haga S."/>
            <person name="Hayashi H."/>
            <person name="Hino K."/>
            <person name="Imai K.S."/>
            <person name="Inaba K."/>
            <person name="Kano S."/>
            <person name="Kobayashi K."/>
            <person name="Kobayashi M."/>
            <person name="Lee B.I."/>
            <person name="Makabe K.W."/>
            <person name="Manohar C."/>
            <person name="Matassi G."/>
            <person name="Medina M."/>
            <person name="Mochizuki Y."/>
            <person name="Mount S."/>
            <person name="Morishita T."/>
            <person name="Miura S."/>
            <person name="Nakayama A."/>
            <person name="Nishizaka S."/>
            <person name="Nomoto H."/>
            <person name="Ohta F."/>
            <person name="Oishi K."/>
            <person name="Rigoutsos I."/>
            <person name="Sano M."/>
            <person name="Sasaki A."/>
            <person name="Sasakura Y."/>
            <person name="Shoguchi E."/>
            <person name="Shin-i T."/>
            <person name="Spagnuolo A."/>
            <person name="Stainier D."/>
            <person name="Suzuki M.M."/>
            <person name="Tassy O."/>
            <person name="Takatori N."/>
            <person name="Tokuoka M."/>
            <person name="Yagi K."/>
            <person name="Yoshizaki F."/>
            <person name="Wada S."/>
            <person name="Zhang C."/>
            <person name="Hyatt P.D."/>
            <person name="Larimer F."/>
            <person name="Detter C."/>
            <person name="Doggett N."/>
            <person name="Glavina T."/>
            <person name="Hawkins T."/>
            <person name="Richardson P."/>
            <person name="Lucas S."/>
            <person name="Kohara Y."/>
            <person name="Levine M."/>
            <person name="Satoh N."/>
            <person name="Rokhsar D.S."/>
        </authorList>
    </citation>
    <scope>NUCLEOTIDE SEQUENCE [LARGE SCALE GENOMIC DNA]</scope>
</reference>
<dbReference type="GeneTree" id="ENSGT00390000007547"/>
<keyword evidence="4" id="KW-0689">Ribosomal protein</keyword>
<dbReference type="Pfam" id="PF01632">
    <property type="entry name" value="Ribosomal_L35p"/>
    <property type="match status" value="1"/>
</dbReference>
<protein>
    <recommendedName>
        <fullName evidence="7">Large ribosomal subunit protein bL35m</fullName>
    </recommendedName>
    <alternativeName>
        <fullName evidence="8">39S ribosomal protein L35, mitochondrial</fullName>
    </alternativeName>
</protein>
<evidence type="ECO:0000256" key="4">
    <source>
        <dbReference type="ARBA" id="ARBA00022980"/>
    </source>
</evidence>
<proteinExistence type="inferred from homology"/>
<evidence type="ECO:0000256" key="3">
    <source>
        <dbReference type="ARBA" id="ARBA00022946"/>
    </source>
</evidence>
<feature type="region of interest" description="Disordered" evidence="9">
    <location>
        <begin position="233"/>
        <end position="260"/>
    </location>
</feature>
<evidence type="ECO:0000313" key="11">
    <source>
        <dbReference type="Proteomes" id="UP000008144"/>
    </source>
</evidence>
<dbReference type="PANTHER" id="PTHR15909:SF0">
    <property type="entry name" value="LARGE RIBOSOMAL SUBUNIT PROTEIN BL35M"/>
    <property type="match status" value="1"/>
</dbReference>
<accession>F7AAT5</accession>
<dbReference type="Proteomes" id="UP000008144">
    <property type="component" value="Chromosome 1"/>
</dbReference>
<dbReference type="SUPFAM" id="SSF143034">
    <property type="entry name" value="L35p-like"/>
    <property type="match status" value="1"/>
</dbReference>
<keyword evidence="5" id="KW-0496">Mitochondrion</keyword>
<dbReference type="GO" id="GO:1990904">
    <property type="term" value="C:ribonucleoprotein complex"/>
    <property type="evidence" value="ECO:0007669"/>
    <property type="project" value="UniProtKB-KW"/>
</dbReference>
<evidence type="ECO:0000256" key="5">
    <source>
        <dbReference type="ARBA" id="ARBA00023128"/>
    </source>
</evidence>
<dbReference type="STRING" id="7719.ENSCINP00000023395"/>
<dbReference type="AlphaFoldDB" id="F7AAT5"/>
<dbReference type="PANTHER" id="PTHR15909">
    <property type="entry name" value="39S RIBOSOMAL PROTEIN L35, MITOCHONDRIAL"/>
    <property type="match status" value="1"/>
</dbReference>
<dbReference type="GO" id="GO:0006412">
    <property type="term" value="P:translation"/>
    <property type="evidence" value="ECO:0007669"/>
    <property type="project" value="InterPro"/>
</dbReference>
<dbReference type="InterPro" id="IPR019338">
    <property type="entry name" value="Ribosomal_bL35m"/>
</dbReference>
<evidence type="ECO:0000256" key="1">
    <source>
        <dbReference type="ARBA" id="ARBA00004173"/>
    </source>
</evidence>
<dbReference type="Ensembl" id="ENSCINT00000023641.2">
    <property type="protein sequence ID" value="ENSCINP00000023395.2"/>
    <property type="gene ID" value="ENSCING00000012556.2"/>
</dbReference>
<dbReference type="GO" id="GO:0005739">
    <property type="term" value="C:mitochondrion"/>
    <property type="evidence" value="ECO:0000318"/>
    <property type="project" value="GO_Central"/>
</dbReference>
<dbReference type="InterPro" id="IPR021137">
    <property type="entry name" value="Ribosomal_bL35-like"/>
</dbReference>
<dbReference type="InParanoid" id="F7AAT5"/>
<reference evidence="10" key="2">
    <citation type="journal article" date="2008" name="Genome Biol.">
        <title>Improved genome assembly and evidence-based global gene model set for the chordate Ciona intestinalis: new insight into intron and operon populations.</title>
        <authorList>
            <person name="Satou Y."/>
            <person name="Mineta K."/>
            <person name="Ogasawara M."/>
            <person name="Sasakura Y."/>
            <person name="Shoguchi E."/>
            <person name="Ueno K."/>
            <person name="Yamada L."/>
            <person name="Matsumoto J."/>
            <person name="Wasserscheid J."/>
            <person name="Dewar K."/>
            <person name="Wiley G.B."/>
            <person name="Macmil S.L."/>
            <person name="Roe B.A."/>
            <person name="Zeller R.W."/>
            <person name="Hastings K.E."/>
            <person name="Lemaire P."/>
            <person name="Lindquist E."/>
            <person name="Endo T."/>
            <person name="Hotta K."/>
            <person name="Inaba K."/>
        </authorList>
    </citation>
    <scope>NUCLEOTIDE SEQUENCE [LARGE SCALE GENOMIC DNA]</scope>
    <source>
        <strain evidence="10">wild type</strain>
    </source>
</reference>
<keyword evidence="11" id="KW-1185">Reference proteome</keyword>
<evidence type="ECO:0000256" key="8">
    <source>
        <dbReference type="ARBA" id="ARBA00035418"/>
    </source>
</evidence>
<dbReference type="HOGENOM" id="CLU_1069416_0_0_1"/>